<dbReference type="PROSITE" id="PS50088">
    <property type="entry name" value="ANK_REPEAT"/>
    <property type="match status" value="1"/>
</dbReference>
<dbReference type="Pfam" id="PF12796">
    <property type="entry name" value="Ank_2"/>
    <property type="match status" value="1"/>
</dbReference>
<protein>
    <submittedName>
        <fullName evidence="4">Ankyrin-3</fullName>
    </submittedName>
</protein>
<evidence type="ECO:0000313" key="5">
    <source>
        <dbReference type="EMBL" id="KAK1942747.1"/>
    </source>
</evidence>
<reference evidence="4" key="1">
    <citation type="submission" date="2023-08" db="EMBL/GenBank/DDBJ databases">
        <title>Reference Genome Resource for the Citrus Pathogen Phytophthora citrophthora.</title>
        <authorList>
            <person name="Moller H."/>
            <person name="Coetzee B."/>
            <person name="Rose L.J."/>
            <person name="Van Niekerk J.M."/>
        </authorList>
    </citation>
    <scope>NUCLEOTIDE SEQUENCE</scope>
    <source>
        <strain evidence="4">STE-U-9442</strain>
    </source>
</reference>
<sequence length="132" mass="14097">MDESKLFKTSLQDRIDVVSVFLENRAAIDQKGSNDATALFVACTNRHLDVFQLLIKHGAPIDVENSTGVDPVAIARANGNINVASSAGFLNGNRDSSLTEPLQGLQQVGSGCVAAQDFISRIHTGMLELQLS</sequence>
<name>A0AAD9LMK7_9STRA</name>
<evidence type="ECO:0000256" key="2">
    <source>
        <dbReference type="ARBA" id="ARBA00023043"/>
    </source>
</evidence>
<evidence type="ECO:0000256" key="1">
    <source>
        <dbReference type="ARBA" id="ARBA00022737"/>
    </source>
</evidence>
<dbReference type="SMART" id="SM00248">
    <property type="entry name" value="ANK"/>
    <property type="match status" value="1"/>
</dbReference>
<keyword evidence="2 3" id="KW-0040">ANK repeat</keyword>
<evidence type="ECO:0000313" key="6">
    <source>
        <dbReference type="Proteomes" id="UP001259832"/>
    </source>
</evidence>
<keyword evidence="6" id="KW-1185">Reference proteome</keyword>
<evidence type="ECO:0000256" key="3">
    <source>
        <dbReference type="PROSITE-ProRule" id="PRU00023"/>
    </source>
</evidence>
<organism evidence="4 6">
    <name type="scientific">Phytophthora citrophthora</name>
    <dbReference type="NCBI Taxonomy" id="4793"/>
    <lineage>
        <taxon>Eukaryota</taxon>
        <taxon>Sar</taxon>
        <taxon>Stramenopiles</taxon>
        <taxon>Oomycota</taxon>
        <taxon>Peronosporomycetes</taxon>
        <taxon>Peronosporales</taxon>
        <taxon>Peronosporaceae</taxon>
        <taxon>Phytophthora</taxon>
    </lineage>
</organism>
<gene>
    <name evidence="4" type="ORF">P3T76_006242</name>
    <name evidence="5" type="ORF">P3T76_006246</name>
</gene>
<dbReference type="SUPFAM" id="SSF48403">
    <property type="entry name" value="Ankyrin repeat"/>
    <property type="match status" value="1"/>
</dbReference>
<dbReference type="PROSITE" id="PS50297">
    <property type="entry name" value="ANK_REP_REGION"/>
    <property type="match status" value="1"/>
</dbReference>
<keyword evidence="1" id="KW-0677">Repeat</keyword>
<dbReference type="Proteomes" id="UP001259832">
    <property type="component" value="Unassembled WGS sequence"/>
</dbReference>
<comment type="caution">
    <text evidence="4">The sequence shown here is derived from an EMBL/GenBank/DDBJ whole genome shotgun (WGS) entry which is preliminary data.</text>
</comment>
<dbReference type="EMBL" id="JASMQC010000009">
    <property type="protein sequence ID" value="KAK1942743.1"/>
    <property type="molecule type" value="Genomic_DNA"/>
</dbReference>
<dbReference type="InterPro" id="IPR036770">
    <property type="entry name" value="Ankyrin_rpt-contain_sf"/>
</dbReference>
<proteinExistence type="predicted"/>
<dbReference type="InterPro" id="IPR002110">
    <property type="entry name" value="Ankyrin_rpt"/>
</dbReference>
<dbReference type="AlphaFoldDB" id="A0AAD9LMK7"/>
<dbReference type="PANTHER" id="PTHR24198:SF165">
    <property type="entry name" value="ANKYRIN REPEAT-CONTAINING PROTEIN-RELATED"/>
    <property type="match status" value="1"/>
</dbReference>
<dbReference type="PANTHER" id="PTHR24198">
    <property type="entry name" value="ANKYRIN REPEAT AND PROTEIN KINASE DOMAIN-CONTAINING PROTEIN"/>
    <property type="match status" value="1"/>
</dbReference>
<dbReference type="Gene3D" id="1.25.40.20">
    <property type="entry name" value="Ankyrin repeat-containing domain"/>
    <property type="match status" value="1"/>
</dbReference>
<accession>A0AAD9LMK7</accession>
<feature type="repeat" description="ANK" evidence="3">
    <location>
        <begin position="34"/>
        <end position="66"/>
    </location>
</feature>
<dbReference type="EMBL" id="JASMQC010000009">
    <property type="protein sequence ID" value="KAK1942747.1"/>
    <property type="molecule type" value="Genomic_DNA"/>
</dbReference>
<evidence type="ECO:0000313" key="4">
    <source>
        <dbReference type="EMBL" id="KAK1942743.1"/>
    </source>
</evidence>